<protein>
    <submittedName>
        <fullName evidence="1">Uncharacterized protein</fullName>
    </submittedName>
</protein>
<gene>
    <name evidence="1" type="ORF">CVT25_004995</name>
</gene>
<sequence length="161" mass="18440">MALNVLSEDLVNLSKRTKSFRETLFFENYGKHALDEHNAAGCLGDMTVFGWAALLLTCKCQMSMPVLDLVPYITRAQDLDIMASKIKRFENLAATLFKGKDVLIKFKSDQAAKLRIMHLIFPIFGEKLQTFRRQMAKETIQARLKILDQLYDQYKASISPM</sequence>
<reference evidence="1 2" key="1">
    <citation type="journal article" date="2018" name="Evol. Lett.">
        <title>Horizontal gene cluster transfer increased hallucinogenic mushroom diversity.</title>
        <authorList>
            <person name="Reynolds H.T."/>
            <person name="Vijayakumar V."/>
            <person name="Gluck-Thaler E."/>
            <person name="Korotkin H.B."/>
            <person name="Matheny P.B."/>
            <person name="Slot J.C."/>
        </authorList>
    </citation>
    <scope>NUCLEOTIDE SEQUENCE [LARGE SCALE GENOMIC DNA]</scope>
    <source>
        <strain evidence="1 2">2631</strain>
    </source>
</reference>
<dbReference type="EMBL" id="NHYD01002796">
    <property type="protein sequence ID" value="PPQ84859.1"/>
    <property type="molecule type" value="Genomic_DNA"/>
</dbReference>
<keyword evidence="2" id="KW-1185">Reference proteome</keyword>
<comment type="caution">
    <text evidence="1">The sequence shown here is derived from an EMBL/GenBank/DDBJ whole genome shotgun (WGS) entry which is preliminary data.</text>
</comment>
<dbReference type="InParanoid" id="A0A409X282"/>
<accession>A0A409X282</accession>
<proteinExistence type="predicted"/>
<organism evidence="1 2">
    <name type="scientific">Psilocybe cyanescens</name>
    <dbReference type="NCBI Taxonomy" id="93625"/>
    <lineage>
        <taxon>Eukaryota</taxon>
        <taxon>Fungi</taxon>
        <taxon>Dikarya</taxon>
        <taxon>Basidiomycota</taxon>
        <taxon>Agaricomycotina</taxon>
        <taxon>Agaricomycetes</taxon>
        <taxon>Agaricomycetidae</taxon>
        <taxon>Agaricales</taxon>
        <taxon>Agaricineae</taxon>
        <taxon>Strophariaceae</taxon>
        <taxon>Psilocybe</taxon>
    </lineage>
</organism>
<dbReference type="Proteomes" id="UP000283269">
    <property type="component" value="Unassembled WGS sequence"/>
</dbReference>
<dbReference type="AlphaFoldDB" id="A0A409X282"/>
<evidence type="ECO:0000313" key="2">
    <source>
        <dbReference type="Proteomes" id="UP000283269"/>
    </source>
</evidence>
<name>A0A409X282_PSICY</name>
<evidence type="ECO:0000313" key="1">
    <source>
        <dbReference type="EMBL" id="PPQ84859.1"/>
    </source>
</evidence>